<evidence type="ECO:0000256" key="1">
    <source>
        <dbReference type="SAM" id="MobiDB-lite"/>
    </source>
</evidence>
<organism evidence="2 3">
    <name type="scientific">Xanthomonas citri pv. sesbaniae</name>
    <dbReference type="NCBI Taxonomy" id="473425"/>
    <lineage>
        <taxon>Bacteria</taxon>
        <taxon>Pseudomonadati</taxon>
        <taxon>Pseudomonadota</taxon>
        <taxon>Gammaproteobacteria</taxon>
        <taxon>Lysobacterales</taxon>
        <taxon>Lysobacteraceae</taxon>
        <taxon>Xanthomonas</taxon>
    </lineage>
</organism>
<gene>
    <name evidence="2" type="ORF">Xseb_09735</name>
</gene>
<reference evidence="2" key="1">
    <citation type="submission" date="2015-12" db="EMBL/GenBank/DDBJ databases">
        <authorList>
            <person name="Bansal K."/>
            <person name="Midha S."/>
            <person name="Patil P.B."/>
        </authorList>
    </citation>
    <scope>NUCLEOTIDE SEQUENCE</scope>
    <source>
        <strain evidence="2">LMG867</strain>
    </source>
</reference>
<dbReference type="AlphaFoldDB" id="A0AAW4RJ32"/>
<dbReference type="Proteomes" id="UP000825388">
    <property type="component" value="Unassembled WGS sequence"/>
</dbReference>
<accession>A0AAW4RJ32</accession>
<feature type="region of interest" description="Disordered" evidence="1">
    <location>
        <begin position="40"/>
        <end position="68"/>
    </location>
</feature>
<sequence length="68" mass="7793">MFAGYMTWDATRLQRPGGKPHRLRTMSCHALDQRRWTFQARTDEVMPSPAAPARGGLSHQMDRPQRGL</sequence>
<evidence type="ECO:0000313" key="2">
    <source>
        <dbReference type="EMBL" id="MBZ3924212.1"/>
    </source>
</evidence>
<proteinExistence type="predicted"/>
<name>A0AAW4RJ32_XANCI</name>
<dbReference type="EMBL" id="LOKL01000107">
    <property type="protein sequence ID" value="MBZ3924212.1"/>
    <property type="molecule type" value="Genomic_DNA"/>
</dbReference>
<protein>
    <submittedName>
        <fullName evidence="2">Uncharacterized protein</fullName>
    </submittedName>
</protein>
<evidence type="ECO:0000313" key="3">
    <source>
        <dbReference type="Proteomes" id="UP000825388"/>
    </source>
</evidence>
<comment type="caution">
    <text evidence="2">The sequence shown here is derived from an EMBL/GenBank/DDBJ whole genome shotgun (WGS) entry which is preliminary data.</text>
</comment>